<dbReference type="EMBL" id="BMAT01012827">
    <property type="protein sequence ID" value="GFR99981.1"/>
    <property type="molecule type" value="Genomic_DNA"/>
</dbReference>
<organism evidence="2 3">
    <name type="scientific">Elysia marginata</name>
    <dbReference type="NCBI Taxonomy" id="1093978"/>
    <lineage>
        <taxon>Eukaryota</taxon>
        <taxon>Metazoa</taxon>
        <taxon>Spiralia</taxon>
        <taxon>Lophotrochozoa</taxon>
        <taxon>Mollusca</taxon>
        <taxon>Gastropoda</taxon>
        <taxon>Heterobranchia</taxon>
        <taxon>Euthyneura</taxon>
        <taxon>Panpulmonata</taxon>
        <taxon>Sacoglossa</taxon>
        <taxon>Placobranchoidea</taxon>
        <taxon>Plakobranchidae</taxon>
        <taxon>Elysia</taxon>
    </lineage>
</organism>
<feature type="region of interest" description="Disordered" evidence="1">
    <location>
        <begin position="160"/>
        <end position="239"/>
    </location>
</feature>
<feature type="region of interest" description="Disordered" evidence="1">
    <location>
        <begin position="649"/>
        <end position="672"/>
    </location>
</feature>
<proteinExistence type="predicted"/>
<dbReference type="Proteomes" id="UP000762676">
    <property type="component" value="Unassembled WGS sequence"/>
</dbReference>
<sequence>MPGGRKHNKKRRKKNWRSMLEGCFNKNPFSAPSSNAREDPQRVNDKLQSGKNSPKIPSDTEGIRQHSELQQQFDDSYTSSRSEDVPIRGILKKSQTTSSIGSGIYVEAAVDVPDALLHSLRPKSEWSQVRPAYLLNQPEDQGSSRTSNGSKCAFSNQTQHFSSCKSSPETHLSSQLKNRPRPNSYHEGDLRSSRDSPSFENPYSTPDVVHKRFVHSSNDYRSDASRQRNEQNNDPYKQPTYYNVRNRRLKQSADVEGFLESPVYSRPAYMRYELDQAYSHPLQATQSPSSNRLLSPEHARFSSHNTKCPDADPVYVKLEQIQQRKLEQKAQQRNLNTSSQQLHQKQVVASPKGQKSSALVYPPSSWHGSAILAASSAPPTRRKLLPMLEYRSPSITKKLSCTDNSDFNTSKSDMIPIPAKWKEIDSEVEVYTCSSPKSSPKKIAGGIARNANVVPKQRFGSNYINSEKDQKSLTYSRYVTSALPRSRDPIRKPMGSRSSLSPNNPLARVLPVGVRDWDSSNELFMDEPLQDQSHHMYDHQMAFRAAQSVASSLMGAGACSGPALEPDANNQTVEVSSQIYATVTRSSKCQGRDGASYVYTSCVSWKKKETQSPSRLRTRVSPNTNYTYSYSDDEDDEFYSERSRRQRVCRTWSPHSSPPPLPPRQWSPRCTSDGTGQYSVASASYAGGYCRVPRTYPDQRQYSRQQQPLHPSGGCHRDRPPLPSYEEILESRIRYGRSRPVSWCGFGSQQHKKLRLLLEFDCYSFFAFGGLDTSVGRGLALWPRGRGFEPQPSTDRAPTGWVGVIIM</sequence>
<feature type="compositionally biased region" description="Polar residues" evidence="1">
    <location>
        <begin position="283"/>
        <end position="293"/>
    </location>
</feature>
<accession>A0AAV4HT84</accession>
<feature type="region of interest" description="Disordered" evidence="1">
    <location>
        <begin position="283"/>
        <end position="309"/>
    </location>
</feature>
<feature type="compositionally biased region" description="Basic and acidic residues" evidence="1">
    <location>
        <begin position="184"/>
        <end position="194"/>
    </location>
</feature>
<protein>
    <submittedName>
        <fullName evidence="2">Uncharacterized protein</fullName>
    </submittedName>
</protein>
<feature type="compositionally biased region" description="Basic and acidic residues" evidence="1">
    <location>
        <begin position="218"/>
        <end position="231"/>
    </location>
</feature>
<feature type="compositionally biased region" description="Basic and acidic residues" evidence="1">
    <location>
        <begin position="36"/>
        <end position="45"/>
    </location>
</feature>
<feature type="compositionally biased region" description="Basic residues" evidence="1">
    <location>
        <begin position="1"/>
        <end position="16"/>
    </location>
</feature>
<feature type="compositionally biased region" description="Polar residues" evidence="1">
    <location>
        <begin position="68"/>
        <end position="80"/>
    </location>
</feature>
<evidence type="ECO:0000313" key="3">
    <source>
        <dbReference type="Proteomes" id="UP000762676"/>
    </source>
</evidence>
<feature type="compositionally biased region" description="Polar residues" evidence="1">
    <location>
        <begin position="160"/>
        <end position="177"/>
    </location>
</feature>
<keyword evidence="3" id="KW-1185">Reference proteome</keyword>
<feature type="compositionally biased region" description="Pro residues" evidence="1">
    <location>
        <begin position="656"/>
        <end position="665"/>
    </location>
</feature>
<evidence type="ECO:0000256" key="1">
    <source>
        <dbReference type="SAM" id="MobiDB-lite"/>
    </source>
</evidence>
<reference evidence="2 3" key="1">
    <citation type="journal article" date="2021" name="Elife">
        <title>Chloroplast acquisition without the gene transfer in kleptoplastic sea slugs, Plakobranchus ocellatus.</title>
        <authorList>
            <person name="Maeda T."/>
            <person name="Takahashi S."/>
            <person name="Yoshida T."/>
            <person name="Shimamura S."/>
            <person name="Takaki Y."/>
            <person name="Nagai Y."/>
            <person name="Toyoda A."/>
            <person name="Suzuki Y."/>
            <person name="Arimoto A."/>
            <person name="Ishii H."/>
            <person name="Satoh N."/>
            <person name="Nishiyama T."/>
            <person name="Hasebe M."/>
            <person name="Maruyama T."/>
            <person name="Minagawa J."/>
            <person name="Obokata J."/>
            <person name="Shigenobu S."/>
        </authorList>
    </citation>
    <scope>NUCLEOTIDE SEQUENCE [LARGE SCALE GENOMIC DNA]</scope>
</reference>
<comment type="caution">
    <text evidence="2">The sequence shown here is derived from an EMBL/GenBank/DDBJ whole genome shotgun (WGS) entry which is preliminary data.</text>
</comment>
<feature type="region of interest" description="Disordered" evidence="1">
    <location>
        <begin position="1"/>
        <end position="98"/>
    </location>
</feature>
<feature type="compositionally biased region" description="Polar residues" evidence="1">
    <location>
        <begin position="195"/>
        <end position="204"/>
    </location>
</feature>
<feature type="compositionally biased region" description="Polar residues" evidence="1">
    <location>
        <begin position="331"/>
        <end position="344"/>
    </location>
</feature>
<evidence type="ECO:0000313" key="2">
    <source>
        <dbReference type="EMBL" id="GFR99981.1"/>
    </source>
</evidence>
<name>A0AAV4HT84_9GAST</name>
<dbReference type="AlphaFoldDB" id="A0AAV4HT84"/>
<gene>
    <name evidence="2" type="ORF">ElyMa_006387000</name>
</gene>
<feature type="region of interest" description="Disordered" evidence="1">
    <location>
        <begin position="327"/>
        <end position="355"/>
    </location>
</feature>